<accession>A0ACD4NRQ1</accession>
<reference evidence="1" key="1">
    <citation type="submission" date="2022-11" db="EMBL/GenBank/DDBJ databases">
        <title>beta-Carotene-producing bacterium, Jeongeuplla avenae sp. nov., alleviates the salt stress of Arabidopsis seedlings.</title>
        <authorList>
            <person name="Jiang L."/>
            <person name="Lee J."/>
        </authorList>
    </citation>
    <scope>NUCLEOTIDE SEQUENCE</scope>
    <source>
        <strain evidence="1">DY_R2A_6</strain>
    </source>
</reference>
<organism evidence="1 2">
    <name type="scientific">Antarcticirhabdus aurantiaca</name>
    <dbReference type="NCBI Taxonomy" id="2606717"/>
    <lineage>
        <taxon>Bacteria</taxon>
        <taxon>Pseudomonadati</taxon>
        <taxon>Pseudomonadota</taxon>
        <taxon>Alphaproteobacteria</taxon>
        <taxon>Hyphomicrobiales</taxon>
        <taxon>Aurantimonadaceae</taxon>
        <taxon>Antarcticirhabdus</taxon>
    </lineage>
</organism>
<dbReference type="Proteomes" id="UP001163223">
    <property type="component" value="Chromosome"/>
</dbReference>
<dbReference type="EMBL" id="CP113520">
    <property type="protein sequence ID" value="WAJ29345.1"/>
    <property type="molecule type" value="Genomic_DNA"/>
</dbReference>
<sequence>MEPPAPAVWTDGLQWIFAALLAACAWFGPHVLKPILERWAKAGGAPPSPMGTDVIVTGAALADKVALAELAEAIRGQTTVQQGMLAIMQVRLKMEQDEDRREEEEARLQRALDAQRDVFERHISGILARLDRSAAEKLGYSRIEPRDH</sequence>
<protein>
    <submittedName>
        <fullName evidence="1">Uncharacterized protein</fullName>
    </submittedName>
</protein>
<proteinExistence type="predicted"/>
<name>A0ACD4NRQ1_9HYPH</name>
<evidence type="ECO:0000313" key="2">
    <source>
        <dbReference type="Proteomes" id="UP001163223"/>
    </source>
</evidence>
<keyword evidence="2" id="KW-1185">Reference proteome</keyword>
<evidence type="ECO:0000313" key="1">
    <source>
        <dbReference type="EMBL" id="WAJ29345.1"/>
    </source>
</evidence>
<gene>
    <name evidence="1" type="ORF">OXU80_03665</name>
</gene>